<comment type="caution">
    <text evidence="14">The sequence shown here is derived from an EMBL/GenBank/DDBJ whole genome shotgun (WGS) entry which is preliminary data.</text>
</comment>
<keyword evidence="5" id="KW-0067">ATP-binding</keyword>
<dbReference type="InterPro" id="IPR023214">
    <property type="entry name" value="HAD_sf"/>
</dbReference>
<dbReference type="InterPro" id="IPR023299">
    <property type="entry name" value="ATPase_P-typ_cyto_dom_N"/>
</dbReference>
<dbReference type="SFLD" id="SFLDS00003">
    <property type="entry name" value="Haloacid_Dehalogenase"/>
    <property type="match status" value="1"/>
</dbReference>
<feature type="transmembrane region" description="Helical" evidence="11">
    <location>
        <begin position="875"/>
        <end position="895"/>
    </location>
</feature>
<evidence type="ECO:0000256" key="9">
    <source>
        <dbReference type="ARBA" id="ARBA00023136"/>
    </source>
</evidence>
<dbReference type="InterPro" id="IPR018303">
    <property type="entry name" value="ATPase_P-typ_P_site"/>
</dbReference>
<evidence type="ECO:0000256" key="7">
    <source>
        <dbReference type="ARBA" id="ARBA00022967"/>
    </source>
</evidence>
<keyword evidence="15" id="KW-1185">Reference proteome</keyword>
<evidence type="ECO:0000256" key="8">
    <source>
        <dbReference type="ARBA" id="ARBA00022989"/>
    </source>
</evidence>
<dbReference type="PANTHER" id="PTHR24093">
    <property type="entry name" value="CATION TRANSPORTING ATPASE"/>
    <property type="match status" value="1"/>
</dbReference>
<proteinExistence type="predicted"/>
<feature type="transmembrane region" description="Helical" evidence="11">
    <location>
        <begin position="168"/>
        <end position="189"/>
    </location>
</feature>
<dbReference type="EMBL" id="MU839832">
    <property type="protein sequence ID" value="KAK1756472.1"/>
    <property type="molecule type" value="Genomic_DNA"/>
</dbReference>
<feature type="domain" description="P-type ATPase A" evidence="12">
    <location>
        <begin position="207"/>
        <end position="311"/>
    </location>
</feature>
<keyword evidence="2 11" id="KW-0812">Transmembrane</keyword>
<feature type="transmembrane region" description="Helical" evidence="11">
    <location>
        <begin position="374"/>
        <end position="394"/>
    </location>
</feature>
<evidence type="ECO:0000256" key="3">
    <source>
        <dbReference type="ARBA" id="ARBA00022723"/>
    </source>
</evidence>
<dbReference type="Pfam" id="PF13246">
    <property type="entry name" value="Cation_ATPase"/>
    <property type="match status" value="1"/>
</dbReference>
<dbReference type="Gene3D" id="2.70.150.10">
    <property type="entry name" value="Calcium-transporting ATPase, cytoplasmic transduction domain A"/>
    <property type="match status" value="1"/>
</dbReference>
<sequence>MDTGIHRPSGPAEDSKDDGPDDNIGPGSAEATTLAGTEREGSPKHDGATGNGNVVDTLLRLMYSKNLSMFFELGGIEGLGETLRTNTSSGLGADSHADLFTIDEYQASVTREKLFGTNHVSQAKGCPFLWLLLDGLTDAAIVIYLVANILALILPLSIPSLRAGDDGFWVSAPVALPLVLLGVILAAVIRYNSEQEKALLTEKIEDRLVRATRSGQNVRISVYDVLVGDILHLEPGEIVPADGILIKGFNLTCDEACITGESEHVAKAAVGSTLERSSGLDPFIISGSKIIDGRGTYMVIAVGNNSTEGQTKLASQEQKDETPVLSRYGPYVKFLSWCGLVVAAVYFIKQLVVIRRLAIRNKRDRILETLNSAITIFMVAVPDGLPLSVVLTYWSTVKRLADRKIHIRDLSAFKPLSEISAICCDKTGTLTTNEMTVRACIFDNVFRSLSRGVAPRIKAPGQSPLPYSGTFVYHPKIKQLLLDSLAINSTAFETDGTLVGSKTEAALLVFARDHLGMKSLAAQRESAEIVECFPFSPRTKCMATVVKLTNWKIYRMFIKGAPEVILNGCSSCLDPYGAQQIPFGSSTRQDLLETTDEYGMQSWRSLAVAYRDFPDWPPIHLDLRLDIEQRVQALCQDLVFLGLFGLEDPLRPGVKDAVEACHDAGIPVIMVTGDGMNTAEAVAKESGILDHNGIVMAGSDFRALSRYERHQILPRLRVLARVTPTDKKLLVKDLQEAGHVVGVTGDGSNDGPALRAADVGFAMGKTGTEIAKAAASVVLMDDDFSSIVVAINWAQSVQDGIEKYMTYQATTTLSIVPIMAFSQPYPVFTSLDLVYVNLIMETVAALALATDAPDSNRLRRRSERRNSDALLSRSSVKNMIVSATFMVCVTLGQWYRRGGYDIPLGEKGDKRLAKVRAAVNTTFMCMLCLNLLVNRRLGNKCNLLNGVTRNWAFIFAMIAIPTGHIAKLFFSGTIPSTDACMHALLFSLAGLVLALVMRRVAIENARIWRDVMPCYWIRRQPICDVERQALLEGVDDRACYSHM</sequence>
<keyword evidence="4" id="KW-0547">Nucleotide-binding</keyword>
<keyword evidence="6" id="KW-0460">Magnesium</keyword>
<evidence type="ECO:0000256" key="11">
    <source>
        <dbReference type="SAM" id="Phobius"/>
    </source>
</evidence>
<dbReference type="PROSITE" id="PS00154">
    <property type="entry name" value="ATPASE_E1_E2"/>
    <property type="match status" value="1"/>
</dbReference>
<dbReference type="GO" id="GO:0046872">
    <property type="term" value="F:metal ion binding"/>
    <property type="evidence" value="ECO:0007669"/>
    <property type="project" value="UniProtKB-KW"/>
</dbReference>
<dbReference type="GO" id="GO:0005388">
    <property type="term" value="F:P-type calcium transporter activity"/>
    <property type="evidence" value="ECO:0007669"/>
    <property type="project" value="TreeGrafter"/>
</dbReference>
<dbReference type="InterPro" id="IPR001757">
    <property type="entry name" value="P_typ_ATPase"/>
</dbReference>
<feature type="region of interest" description="Disordered" evidence="10">
    <location>
        <begin position="1"/>
        <end position="50"/>
    </location>
</feature>
<dbReference type="InterPro" id="IPR006068">
    <property type="entry name" value="ATPase_P-typ_cation-transptr_C"/>
</dbReference>
<dbReference type="PRINTS" id="PR00120">
    <property type="entry name" value="HATPASE"/>
</dbReference>
<evidence type="ECO:0000256" key="4">
    <source>
        <dbReference type="ARBA" id="ARBA00022741"/>
    </source>
</evidence>
<evidence type="ECO:0000259" key="13">
    <source>
        <dbReference type="Pfam" id="PF00689"/>
    </source>
</evidence>
<name>A0AAJ0BGM6_9PEZI</name>
<dbReference type="InterPro" id="IPR059000">
    <property type="entry name" value="ATPase_P-type_domA"/>
</dbReference>
<keyword evidence="8 11" id="KW-1133">Transmembrane helix</keyword>
<evidence type="ECO:0000259" key="12">
    <source>
        <dbReference type="Pfam" id="PF00122"/>
    </source>
</evidence>
<dbReference type="Proteomes" id="UP001239445">
    <property type="component" value="Unassembled WGS sequence"/>
</dbReference>
<dbReference type="SUPFAM" id="SSF81653">
    <property type="entry name" value="Calcium ATPase, transduction domain A"/>
    <property type="match status" value="1"/>
</dbReference>
<evidence type="ECO:0000256" key="10">
    <source>
        <dbReference type="SAM" id="MobiDB-lite"/>
    </source>
</evidence>
<dbReference type="AlphaFoldDB" id="A0AAJ0BGM6"/>
<dbReference type="Gene3D" id="1.20.1110.10">
    <property type="entry name" value="Calcium-transporting ATPase, transmembrane domain"/>
    <property type="match status" value="1"/>
</dbReference>
<dbReference type="GO" id="GO:0006874">
    <property type="term" value="P:intracellular calcium ion homeostasis"/>
    <property type="evidence" value="ECO:0007669"/>
    <property type="project" value="TreeGrafter"/>
</dbReference>
<dbReference type="InterPro" id="IPR023298">
    <property type="entry name" value="ATPase_P-typ_TM_dom_sf"/>
</dbReference>
<feature type="compositionally biased region" description="Basic and acidic residues" evidence="10">
    <location>
        <begin position="37"/>
        <end position="47"/>
    </location>
</feature>
<feature type="transmembrane region" description="Helical" evidence="11">
    <location>
        <begin position="334"/>
        <end position="354"/>
    </location>
</feature>
<dbReference type="PRINTS" id="PR00119">
    <property type="entry name" value="CATATPASE"/>
</dbReference>
<dbReference type="InterPro" id="IPR044492">
    <property type="entry name" value="P_typ_ATPase_HD_dom"/>
</dbReference>
<organism evidence="14 15">
    <name type="scientific">Echria macrotheca</name>
    <dbReference type="NCBI Taxonomy" id="438768"/>
    <lineage>
        <taxon>Eukaryota</taxon>
        <taxon>Fungi</taxon>
        <taxon>Dikarya</taxon>
        <taxon>Ascomycota</taxon>
        <taxon>Pezizomycotina</taxon>
        <taxon>Sordariomycetes</taxon>
        <taxon>Sordariomycetidae</taxon>
        <taxon>Sordariales</taxon>
        <taxon>Schizotheciaceae</taxon>
        <taxon>Echria</taxon>
    </lineage>
</organism>
<keyword evidence="7" id="KW-1278">Translocase</keyword>
<dbReference type="Pfam" id="PF00689">
    <property type="entry name" value="Cation_ATPase_C"/>
    <property type="match status" value="1"/>
</dbReference>
<feature type="transmembrane region" description="Helical" evidence="11">
    <location>
        <begin position="982"/>
        <end position="1002"/>
    </location>
</feature>
<dbReference type="GO" id="GO:0012505">
    <property type="term" value="C:endomembrane system"/>
    <property type="evidence" value="ECO:0007669"/>
    <property type="project" value="UniProtKB-SubCell"/>
</dbReference>
<dbReference type="SUPFAM" id="SSF81660">
    <property type="entry name" value="Metal cation-transporting ATPase, ATP-binding domain N"/>
    <property type="match status" value="1"/>
</dbReference>
<dbReference type="Gene3D" id="3.40.50.1000">
    <property type="entry name" value="HAD superfamily/HAD-like"/>
    <property type="match status" value="1"/>
</dbReference>
<gene>
    <name evidence="14" type="ORF">QBC47DRAFT_401375</name>
</gene>
<evidence type="ECO:0000256" key="6">
    <source>
        <dbReference type="ARBA" id="ARBA00022842"/>
    </source>
</evidence>
<evidence type="ECO:0000256" key="1">
    <source>
        <dbReference type="ARBA" id="ARBA00004127"/>
    </source>
</evidence>
<dbReference type="InterPro" id="IPR008250">
    <property type="entry name" value="ATPase_P-typ_transduc_dom_A_sf"/>
</dbReference>
<feature type="transmembrane region" description="Helical" evidence="11">
    <location>
        <begin position="953"/>
        <end position="970"/>
    </location>
</feature>
<evidence type="ECO:0000256" key="2">
    <source>
        <dbReference type="ARBA" id="ARBA00022692"/>
    </source>
</evidence>
<keyword evidence="9 11" id="KW-0472">Membrane</keyword>
<dbReference type="SUPFAM" id="SSF81665">
    <property type="entry name" value="Calcium ATPase, transmembrane domain M"/>
    <property type="match status" value="1"/>
</dbReference>
<feature type="domain" description="Cation-transporting P-type ATPase C-terminal" evidence="13">
    <location>
        <begin position="827"/>
        <end position="970"/>
    </location>
</feature>
<evidence type="ECO:0000313" key="14">
    <source>
        <dbReference type="EMBL" id="KAK1756472.1"/>
    </source>
</evidence>
<evidence type="ECO:0000313" key="15">
    <source>
        <dbReference type="Proteomes" id="UP001239445"/>
    </source>
</evidence>
<dbReference type="Pfam" id="PF00122">
    <property type="entry name" value="E1-E2_ATPase"/>
    <property type="match status" value="1"/>
</dbReference>
<dbReference type="PANTHER" id="PTHR24093:SF369">
    <property type="entry name" value="CALCIUM-TRANSPORTING ATPASE"/>
    <property type="match status" value="1"/>
</dbReference>
<dbReference type="NCBIfam" id="TIGR01494">
    <property type="entry name" value="ATPase_P-type"/>
    <property type="match status" value="1"/>
</dbReference>
<reference evidence="14" key="1">
    <citation type="submission" date="2023-06" db="EMBL/GenBank/DDBJ databases">
        <title>Genome-scale phylogeny and comparative genomics of the fungal order Sordariales.</title>
        <authorList>
            <consortium name="Lawrence Berkeley National Laboratory"/>
            <person name="Hensen N."/>
            <person name="Bonometti L."/>
            <person name="Westerberg I."/>
            <person name="Brannstrom I.O."/>
            <person name="Guillou S."/>
            <person name="Cros-Aarteil S."/>
            <person name="Calhoun S."/>
            <person name="Haridas S."/>
            <person name="Kuo A."/>
            <person name="Mondo S."/>
            <person name="Pangilinan J."/>
            <person name="Riley R."/>
            <person name="Labutti K."/>
            <person name="Andreopoulos B."/>
            <person name="Lipzen A."/>
            <person name="Chen C."/>
            <person name="Yanf M."/>
            <person name="Daum C."/>
            <person name="Ng V."/>
            <person name="Clum A."/>
            <person name="Steindorff A."/>
            <person name="Ohm R."/>
            <person name="Martin F."/>
            <person name="Silar P."/>
            <person name="Natvig D."/>
            <person name="Lalanne C."/>
            <person name="Gautier V."/>
            <person name="Ament-Velasquez S.L."/>
            <person name="Kruys A."/>
            <person name="Hutchinson M.I."/>
            <person name="Powell A.J."/>
            <person name="Barry K."/>
            <person name="Miller A.N."/>
            <person name="Grigoriev I.V."/>
            <person name="Debuchy R."/>
            <person name="Gladieux P."/>
            <person name="Thoren M.H."/>
            <person name="Johannesson H."/>
        </authorList>
    </citation>
    <scope>NUCLEOTIDE SEQUENCE</scope>
    <source>
        <strain evidence="14">PSN4</strain>
    </source>
</reference>
<keyword evidence="3" id="KW-0479">Metal-binding</keyword>
<evidence type="ECO:0000256" key="5">
    <source>
        <dbReference type="ARBA" id="ARBA00022840"/>
    </source>
</evidence>
<dbReference type="GO" id="GO:0005524">
    <property type="term" value="F:ATP binding"/>
    <property type="evidence" value="ECO:0007669"/>
    <property type="project" value="UniProtKB-KW"/>
</dbReference>
<accession>A0AAJ0BGM6</accession>
<dbReference type="GO" id="GO:0005886">
    <property type="term" value="C:plasma membrane"/>
    <property type="evidence" value="ECO:0007669"/>
    <property type="project" value="TreeGrafter"/>
</dbReference>
<comment type="subcellular location">
    <subcellularLocation>
        <location evidence="1">Endomembrane system</location>
        <topology evidence="1">Multi-pass membrane protein</topology>
    </subcellularLocation>
</comment>
<dbReference type="FunFam" id="2.70.150.10:FF:000028">
    <property type="entry name" value="Calcium-transporting ATPase"/>
    <property type="match status" value="1"/>
</dbReference>
<dbReference type="SFLD" id="SFLDF00027">
    <property type="entry name" value="p-type_atpase"/>
    <property type="match status" value="1"/>
</dbReference>
<dbReference type="GO" id="GO:0016887">
    <property type="term" value="F:ATP hydrolysis activity"/>
    <property type="evidence" value="ECO:0007669"/>
    <property type="project" value="InterPro"/>
</dbReference>
<dbReference type="InterPro" id="IPR036412">
    <property type="entry name" value="HAD-like_sf"/>
</dbReference>
<dbReference type="SFLD" id="SFLDG00002">
    <property type="entry name" value="C1.7:_P-type_atpase_like"/>
    <property type="match status" value="1"/>
</dbReference>
<feature type="transmembrane region" description="Helical" evidence="11">
    <location>
        <begin position="834"/>
        <end position="854"/>
    </location>
</feature>
<dbReference type="Gene3D" id="3.40.1110.10">
    <property type="entry name" value="Calcium-transporting ATPase, cytoplasmic domain N"/>
    <property type="match status" value="1"/>
</dbReference>
<feature type="transmembrane region" description="Helical" evidence="11">
    <location>
        <begin position="915"/>
        <end position="933"/>
    </location>
</feature>
<dbReference type="SUPFAM" id="SSF56784">
    <property type="entry name" value="HAD-like"/>
    <property type="match status" value="1"/>
</dbReference>
<feature type="transmembrane region" description="Helical" evidence="11">
    <location>
        <begin position="128"/>
        <end position="156"/>
    </location>
</feature>
<protein>
    <submittedName>
        <fullName evidence="14">PMCA-type calcium-translocating P-type ATPase</fullName>
    </submittedName>
</protein>